<evidence type="ECO:0000256" key="3">
    <source>
        <dbReference type="ARBA" id="ARBA00022840"/>
    </source>
</evidence>
<proteinExistence type="predicted"/>
<feature type="domain" description="ABC transporter" evidence="4">
    <location>
        <begin position="6"/>
        <end position="314"/>
    </location>
</feature>
<dbReference type="Proteomes" id="UP000789572">
    <property type="component" value="Unassembled WGS sequence"/>
</dbReference>
<evidence type="ECO:0000256" key="1">
    <source>
        <dbReference type="ARBA" id="ARBA00022448"/>
    </source>
</evidence>
<comment type="caution">
    <text evidence="5">The sequence shown here is derived from an EMBL/GenBank/DDBJ whole genome shotgun (WGS) entry which is preliminary data.</text>
</comment>
<accession>A0A9N9FUN0</accession>
<dbReference type="SUPFAM" id="SSF52540">
    <property type="entry name" value="P-loop containing nucleoside triphosphate hydrolases"/>
    <property type="match status" value="1"/>
</dbReference>
<evidence type="ECO:0000313" key="6">
    <source>
        <dbReference type="Proteomes" id="UP000789572"/>
    </source>
</evidence>
<dbReference type="PANTHER" id="PTHR42711">
    <property type="entry name" value="ABC TRANSPORTER ATP-BINDING PROTEIN"/>
    <property type="match status" value="1"/>
</dbReference>
<dbReference type="EMBL" id="CAJVPJ010000864">
    <property type="protein sequence ID" value="CAG8561356.1"/>
    <property type="molecule type" value="Genomic_DNA"/>
</dbReference>
<sequence length="317" mass="36255">MTEKVIEVKHVSKRYGDKTVLNNVSFSVRKGTIHGFIGPNGAGKTTTLSILTRLVLPTHGEAYIDNKSVNRDPSFNQRLGFIPAEPKFPSLSVENYLLDCGYLRDIPKEDLFNNLKTIRDKGGTILMSTHILSDLQKLADDITMIKRGRIVYSGAKTPDIEKTYEDYFIEKVLGKMFSEQAGSEEERAELEEENKFSNVAGEFFGNEFKLRRGEKEKKKYIELAHVKARGFLMKEAKNKEKGKSEEGNKRRDRETASSMEKMYTHMFDSANFFGLSFPFTADNVFFFQQTDGTGYGFPKQNYTEGKAFWKLLFDIAW</sequence>
<keyword evidence="1" id="KW-0813">Transport</keyword>
<dbReference type="InterPro" id="IPR050763">
    <property type="entry name" value="ABC_transporter_ATP-binding"/>
</dbReference>
<evidence type="ECO:0000256" key="2">
    <source>
        <dbReference type="ARBA" id="ARBA00022741"/>
    </source>
</evidence>
<keyword evidence="3" id="KW-0067">ATP-binding</keyword>
<dbReference type="GO" id="GO:0005524">
    <property type="term" value="F:ATP binding"/>
    <property type="evidence" value="ECO:0007669"/>
    <property type="project" value="UniProtKB-KW"/>
</dbReference>
<dbReference type="OrthoDB" id="10255969at2759"/>
<protein>
    <submittedName>
        <fullName evidence="5">8327_t:CDS:1</fullName>
    </submittedName>
</protein>
<organism evidence="5 6">
    <name type="scientific">Paraglomus occultum</name>
    <dbReference type="NCBI Taxonomy" id="144539"/>
    <lineage>
        <taxon>Eukaryota</taxon>
        <taxon>Fungi</taxon>
        <taxon>Fungi incertae sedis</taxon>
        <taxon>Mucoromycota</taxon>
        <taxon>Glomeromycotina</taxon>
        <taxon>Glomeromycetes</taxon>
        <taxon>Paraglomerales</taxon>
        <taxon>Paraglomeraceae</taxon>
        <taxon>Paraglomus</taxon>
    </lineage>
</organism>
<name>A0A9N9FUN0_9GLOM</name>
<reference evidence="5" key="1">
    <citation type="submission" date="2021-06" db="EMBL/GenBank/DDBJ databases">
        <authorList>
            <person name="Kallberg Y."/>
            <person name="Tangrot J."/>
            <person name="Rosling A."/>
        </authorList>
    </citation>
    <scope>NUCLEOTIDE SEQUENCE</scope>
    <source>
        <strain evidence="5">IA702</strain>
    </source>
</reference>
<keyword evidence="2" id="KW-0547">Nucleotide-binding</keyword>
<dbReference type="GO" id="GO:0016887">
    <property type="term" value="F:ATP hydrolysis activity"/>
    <property type="evidence" value="ECO:0007669"/>
    <property type="project" value="InterPro"/>
</dbReference>
<dbReference type="PROSITE" id="PS50893">
    <property type="entry name" value="ABC_TRANSPORTER_2"/>
    <property type="match status" value="1"/>
</dbReference>
<evidence type="ECO:0000313" key="5">
    <source>
        <dbReference type="EMBL" id="CAG8561356.1"/>
    </source>
</evidence>
<dbReference type="InterPro" id="IPR003439">
    <property type="entry name" value="ABC_transporter-like_ATP-bd"/>
</dbReference>
<dbReference type="AlphaFoldDB" id="A0A9N9FUN0"/>
<dbReference type="Gene3D" id="3.40.50.300">
    <property type="entry name" value="P-loop containing nucleotide triphosphate hydrolases"/>
    <property type="match status" value="2"/>
</dbReference>
<gene>
    <name evidence="5" type="ORF">POCULU_LOCUS5525</name>
</gene>
<keyword evidence="6" id="KW-1185">Reference proteome</keyword>
<dbReference type="PANTHER" id="PTHR42711:SF18">
    <property type="entry name" value="ABC TRANSPORTER, ATP-BINDING PROTEIN"/>
    <property type="match status" value="1"/>
</dbReference>
<dbReference type="CDD" id="cd03230">
    <property type="entry name" value="ABC_DR_subfamily_A"/>
    <property type="match status" value="1"/>
</dbReference>
<dbReference type="Pfam" id="PF00005">
    <property type="entry name" value="ABC_tran"/>
    <property type="match status" value="1"/>
</dbReference>
<dbReference type="InterPro" id="IPR027417">
    <property type="entry name" value="P-loop_NTPase"/>
</dbReference>
<evidence type="ECO:0000259" key="4">
    <source>
        <dbReference type="PROSITE" id="PS50893"/>
    </source>
</evidence>